<sequence length="332" mass="34621" precursor="true">MIRTLILPLLLAAVAGVPAAAGTVSFDFATVGNAGNAADPQTGFGAVSYNYAISKHEVTNAQYTEFLNAVDPTGANSLALYNPSMSGNFGGIENTGATDGARYIAQAGREQNPVTFVSFFDAMRFTNWLHNGQGSGGTETGAYAIGSGVDEVRSADAKFWVPSEDEWYKAAYHDASAGTAGVYFDYATGSDSVPVSDQPGDDPGAVNYFNNDGAANGFNDGYAVSGSTSFPSSTNRFTDVGAYTGAASPYGTFDQNGNVWEWNEAVISSSFRGLRGGSWYNSSSGLRAADRVSGNPTLEFGIVGFRVATVPEPSSLLIGALAAVGLLLRRRV</sequence>
<dbReference type="InterPro" id="IPR042095">
    <property type="entry name" value="SUMF_sf"/>
</dbReference>
<gene>
    <name evidence="4" type="ORF">Pla108_20730</name>
</gene>
<feature type="signal peptide" evidence="1">
    <location>
        <begin position="1"/>
        <end position="20"/>
    </location>
</feature>
<keyword evidence="5" id="KW-1185">Reference proteome</keyword>
<dbReference type="InterPro" id="IPR016187">
    <property type="entry name" value="CTDL_fold"/>
</dbReference>
<dbReference type="Pfam" id="PF07589">
    <property type="entry name" value="PEP-CTERM"/>
    <property type="match status" value="1"/>
</dbReference>
<feature type="domain" description="Ice-binding protein C-terminal" evidence="3">
    <location>
        <begin position="309"/>
        <end position="331"/>
    </location>
</feature>
<dbReference type="Proteomes" id="UP000317421">
    <property type="component" value="Unassembled WGS sequence"/>
</dbReference>
<reference evidence="4 5" key="1">
    <citation type="submission" date="2019-02" db="EMBL/GenBank/DDBJ databases">
        <title>Deep-cultivation of Planctomycetes and their phenomic and genomic characterization uncovers novel biology.</title>
        <authorList>
            <person name="Wiegand S."/>
            <person name="Jogler M."/>
            <person name="Boedeker C."/>
            <person name="Pinto D."/>
            <person name="Vollmers J."/>
            <person name="Rivas-Marin E."/>
            <person name="Kohn T."/>
            <person name="Peeters S.H."/>
            <person name="Heuer A."/>
            <person name="Rast P."/>
            <person name="Oberbeckmann S."/>
            <person name="Bunk B."/>
            <person name="Jeske O."/>
            <person name="Meyerdierks A."/>
            <person name="Storesund J.E."/>
            <person name="Kallscheuer N."/>
            <person name="Luecker S."/>
            <person name="Lage O.M."/>
            <person name="Pohl T."/>
            <person name="Merkel B.J."/>
            <person name="Hornburger P."/>
            <person name="Mueller R.-W."/>
            <person name="Bruemmer F."/>
            <person name="Labrenz M."/>
            <person name="Spormann A.M."/>
            <person name="Op Den Camp H."/>
            <person name="Overmann J."/>
            <person name="Amann R."/>
            <person name="Jetten M.S.M."/>
            <person name="Mascher T."/>
            <person name="Medema M.H."/>
            <person name="Devos D.P."/>
            <person name="Kaster A.-K."/>
            <person name="Ovreas L."/>
            <person name="Rohde M."/>
            <person name="Galperin M.Y."/>
            <person name="Jogler C."/>
        </authorList>
    </citation>
    <scope>NUCLEOTIDE SEQUENCE [LARGE SCALE GENOMIC DNA]</scope>
    <source>
        <strain evidence="4 5">Pla108</strain>
    </source>
</reference>
<dbReference type="AlphaFoldDB" id="A0A5C6AE87"/>
<organism evidence="4 5">
    <name type="scientific">Botrimarina colliarenosi</name>
    <dbReference type="NCBI Taxonomy" id="2528001"/>
    <lineage>
        <taxon>Bacteria</taxon>
        <taxon>Pseudomonadati</taxon>
        <taxon>Planctomycetota</taxon>
        <taxon>Planctomycetia</taxon>
        <taxon>Pirellulales</taxon>
        <taxon>Lacipirellulaceae</taxon>
        <taxon>Botrimarina</taxon>
    </lineage>
</organism>
<proteinExistence type="predicted"/>
<dbReference type="EMBL" id="SJPR01000002">
    <property type="protein sequence ID" value="TWT97919.1"/>
    <property type="molecule type" value="Genomic_DNA"/>
</dbReference>
<name>A0A5C6AE87_9BACT</name>
<evidence type="ECO:0000259" key="3">
    <source>
        <dbReference type="Pfam" id="PF07589"/>
    </source>
</evidence>
<evidence type="ECO:0000259" key="2">
    <source>
        <dbReference type="Pfam" id="PF03781"/>
    </source>
</evidence>
<dbReference type="PANTHER" id="PTHR23150">
    <property type="entry name" value="SULFATASE MODIFYING FACTOR 1, 2"/>
    <property type="match status" value="1"/>
</dbReference>
<dbReference type="InterPro" id="IPR005532">
    <property type="entry name" value="SUMF_dom"/>
</dbReference>
<dbReference type="Gene3D" id="3.90.1580.10">
    <property type="entry name" value="paralog of FGE (formylglycine-generating enzyme)"/>
    <property type="match status" value="1"/>
</dbReference>
<dbReference type="GO" id="GO:0120147">
    <property type="term" value="F:formylglycine-generating oxidase activity"/>
    <property type="evidence" value="ECO:0007669"/>
    <property type="project" value="TreeGrafter"/>
</dbReference>
<evidence type="ECO:0000313" key="5">
    <source>
        <dbReference type="Proteomes" id="UP000317421"/>
    </source>
</evidence>
<dbReference type="Pfam" id="PF03781">
    <property type="entry name" value="FGE-sulfatase"/>
    <property type="match status" value="1"/>
</dbReference>
<dbReference type="SUPFAM" id="SSF56436">
    <property type="entry name" value="C-type lectin-like"/>
    <property type="match status" value="1"/>
</dbReference>
<evidence type="ECO:0000256" key="1">
    <source>
        <dbReference type="SAM" id="SignalP"/>
    </source>
</evidence>
<keyword evidence="1" id="KW-0732">Signal</keyword>
<comment type="caution">
    <text evidence="4">The sequence shown here is derived from an EMBL/GenBank/DDBJ whole genome shotgun (WGS) entry which is preliminary data.</text>
</comment>
<feature type="chain" id="PRO_5022861635" evidence="1">
    <location>
        <begin position="21"/>
        <end position="332"/>
    </location>
</feature>
<dbReference type="InterPro" id="IPR013424">
    <property type="entry name" value="Ice-binding_C"/>
</dbReference>
<feature type="domain" description="Sulfatase-modifying factor enzyme-like" evidence="2">
    <location>
        <begin position="49"/>
        <end position="308"/>
    </location>
</feature>
<dbReference type="PANTHER" id="PTHR23150:SF19">
    <property type="entry name" value="FORMYLGLYCINE-GENERATING ENZYME"/>
    <property type="match status" value="1"/>
</dbReference>
<dbReference type="OrthoDB" id="581243at2"/>
<dbReference type="RefSeq" id="WP_146444810.1">
    <property type="nucleotide sequence ID" value="NZ_SJPR01000002.1"/>
</dbReference>
<protein>
    <submittedName>
        <fullName evidence="4">Formylglycine-generating sulfatase enzyme</fullName>
    </submittedName>
</protein>
<evidence type="ECO:0000313" key="4">
    <source>
        <dbReference type="EMBL" id="TWT97919.1"/>
    </source>
</evidence>
<dbReference type="InterPro" id="IPR051043">
    <property type="entry name" value="Sulfatase_Mod_Factor_Kinase"/>
</dbReference>
<accession>A0A5C6AE87</accession>